<evidence type="ECO:0000256" key="6">
    <source>
        <dbReference type="ARBA" id="ARBA00022842"/>
    </source>
</evidence>
<feature type="binding site" evidence="9">
    <location>
        <begin position="205"/>
        <end position="210"/>
    </location>
    <ligand>
        <name>ATP</name>
        <dbReference type="ChEBI" id="CHEBI:30616"/>
    </ligand>
</feature>
<evidence type="ECO:0000256" key="5">
    <source>
        <dbReference type="ARBA" id="ARBA00022840"/>
    </source>
</evidence>
<comment type="activity regulation">
    <text evidence="9">Activated by a monovalent cation that binds near, but not in, the active site. The most likely occupant of the site in vivo is potassium. Ion binding induces a conformational change that may alter substrate affinity.</text>
</comment>
<dbReference type="HAMAP" id="MF_01987">
    <property type="entry name" value="Ribokinase"/>
    <property type="match status" value="1"/>
</dbReference>
<sequence length="291" mass="29895">MAIYNLGSVNIDRFYALPHFPQAGETLATTTYTEGLGGKGLNQSIAVARAGSVVHHIGAIGAGDAWLREKIESFGVECSAIAASGAPTGHAVIFLDPAGENSIVIDAGANVALAEDAVARALKQAESSDVLVLQNETNAQVAAAKLARDKGMRVVYSAAPFDAGAVRAILPHITLLAVNAVEAAQLCAALETDLDKIPVPELLVTKGAEGALWRSNETGAQIAVPAPKVTPVDTTAAGDTFLGYFVASLDQGMEVRAALLRATQAAALKVTRRGTGDVIPTADEVAAFAQT</sequence>
<keyword evidence="8 9" id="KW-0119">Carbohydrate metabolism</keyword>
<feature type="binding site" evidence="9">
    <location>
        <position position="179"/>
    </location>
    <ligand>
        <name>ATP</name>
        <dbReference type="ChEBI" id="CHEBI:30616"/>
    </ligand>
</feature>
<comment type="pathway">
    <text evidence="9">Carbohydrate metabolism; D-ribose degradation; D-ribose 5-phosphate from beta-D-ribopyranose: step 2/2.</text>
</comment>
<evidence type="ECO:0000256" key="1">
    <source>
        <dbReference type="ARBA" id="ARBA00022679"/>
    </source>
</evidence>
<feature type="binding site" evidence="9">
    <location>
        <position position="272"/>
    </location>
    <ligand>
        <name>K(+)</name>
        <dbReference type="ChEBI" id="CHEBI:29103"/>
    </ligand>
</feature>
<evidence type="ECO:0000256" key="3">
    <source>
        <dbReference type="ARBA" id="ARBA00022741"/>
    </source>
</evidence>
<keyword evidence="9" id="KW-0963">Cytoplasm</keyword>
<comment type="cofactor">
    <cofactor evidence="9">
        <name>Mg(2+)</name>
        <dbReference type="ChEBI" id="CHEBI:18420"/>
    </cofactor>
    <text evidence="9">Requires a divalent cation, most likely magnesium in vivo, as an electrophilic catalyst to aid phosphoryl group transfer. It is the chelate of the metal and the nucleotide that is the actual substrate.</text>
</comment>
<keyword evidence="4 9" id="KW-0418">Kinase</keyword>
<feature type="active site" description="Proton acceptor" evidence="9">
    <location>
        <position position="239"/>
    </location>
</feature>
<dbReference type="GO" id="GO:0005737">
    <property type="term" value="C:cytoplasm"/>
    <property type="evidence" value="ECO:0007669"/>
    <property type="project" value="UniProtKB-SubCell"/>
</dbReference>
<feature type="binding site" evidence="9">
    <location>
        <position position="239"/>
    </location>
    <ligand>
        <name>substrate</name>
    </ligand>
</feature>
<protein>
    <recommendedName>
        <fullName evidence="9">Ribokinase</fullName>
        <shortName evidence="9">RK</shortName>
        <ecNumber evidence="9">2.7.1.15</ecNumber>
    </recommendedName>
</protein>
<dbReference type="InterPro" id="IPR002139">
    <property type="entry name" value="Ribo/fructo_kinase"/>
</dbReference>
<feature type="binding site" evidence="9">
    <location>
        <position position="274"/>
    </location>
    <ligand>
        <name>K(+)</name>
        <dbReference type="ChEBI" id="CHEBI:29103"/>
    </ligand>
</feature>
<dbReference type="UniPathway" id="UPA00916">
    <property type="reaction ID" value="UER00889"/>
</dbReference>
<gene>
    <name evidence="11" type="primary">rbsK_1</name>
    <name evidence="9" type="synonym">rbsK</name>
    <name evidence="11" type="ORF">AQS8620_00098</name>
</gene>
<feature type="binding site" evidence="9">
    <location>
        <position position="233"/>
    </location>
    <ligand>
        <name>K(+)</name>
        <dbReference type="ChEBI" id="CHEBI:29103"/>
    </ligand>
</feature>
<evidence type="ECO:0000313" key="11">
    <source>
        <dbReference type="EMBL" id="SLN11370.1"/>
    </source>
</evidence>
<keyword evidence="7 9" id="KW-0630">Potassium</keyword>
<dbReference type="OrthoDB" id="9775849at2"/>
<evidence type="ECO:0000256" key="2">
    <source>
        <dbReference type="ARBA" id="ARBA00022723"/>
    </source>
</evidence>
<dbReference type="GO" id="GO:0004747">
    <property type="term" value="F:ribokinase activity"/>
    <property type="evidence" value="ECO:0007669"/>
    <property type="project" value="UniProtKB-UniRule"/>
</dbReference>
<dbReference type="EMBL" id="FWFS01000001">
    <property type="protein sequence ID" value="SLN11370.1"/>
    <property type="molecule type" value="Genomic_DNA"/>
</dbReference>
<dbReference type="Gene3D" id="3.40.1190.20">
    <property type="match status" value="1"/>
</dbReference>
<keyword evidence="2 9" id="KW-0479">Metal-binding</keyword>
<comment type="similarity">
    <text evidence="9">Belongs to the carbohydrate kinase PfkB family. Ribokinase subfamily.</text>
</comment>
<dbReference type="GO" id="GO:0019303">
    <property type="term" value="P:D-ribose catabolic process"/>
    <property type="evidence" value="ECO:0007669"/>
    <property type="project" value="UniProtKB-UniRule"/>
</dbReference>
<comment type="function">
    <text evidence="9">Catalyzes the phosphorylation of ribose at O-5 in a reaction requiring ATP and magnesium. The resulting D-ribose-5-phosphate can then be used either for sythesis of nucleotides, histidine, and tryptophan, or as a component of the pentose phosphate pathway.</text>
</comment>
<dbReference type="Pfam" id="PF00294">
    <property type="entry name" value="PfkB"/>
    <property type="match status" value="1"/>
</dbReference>
<dbReference type="CDD" id="cd01174">
    <property type="entry name" value="ribokinase"/>
    <property type="match status" value="1"/>
</dbReference>
<comment type="subcellular location">
    <subcellularLocation>
        <location evidence="9">Cytoplasm</location>
    </subcellularLocation>
</comment>
<feature type="binding site" evidence="9">
    <location>
        <position position="269"/>
    </location>
    <ligand>
        <name>K(+)</name>
        <dbReference type="ChEBI" id="CHEBI:29103"/>
    </ligand>
</feature>
<evidence type="ECO:0000259" key="10">
    <source>
        <dbReference type="Pfam" id="PF00294"/>
    </source>
</evidence>
<feature type="binding site" evidence="9">
    <location>
        <begin position="38"/>
        <end position="42"/>
    </location>
    <ligand>
        <name>substrate</name>
    </ligand>
</feature>
<dbReference type="Proteomes" id="UP000193862">
    <property type="component" value="Unassembled WGS sequence"/>
</dbReference>
<feature type="binding site" evidence="9">
    <location>
        <begin position="10"/>
        <end position="12"/>
    </location>
    <ligand>
        <name>substrate</name>
    </ligand>
</feature>
<dbReference type="PANTHER" id="PTHR10584:SF166">
    <property type="entry name" value="RIBOKINASE"/>
    <property type="match status" value="1"/>
</dbReference>
<comment type="caution">
    <text evidence="9">Lacks conserved residue(s) required for the propagation of feature annotation.</text>
</comment>
<dbReference type="RefSeq" id="WP_085834861.1">
    <property type="nucleotide sequence ID" value="NZ_FWFS01000001.1"/>
</dbReference>
<reference evidence="11 12" key="1">
    <citation type="submission" date="2017-03" db="EMBL/GenBank/DDBJ databases">
        <authorList>
            <person name="Afonso C.L."/>
            <person name="Miller P.J."/>
            <person name="Scott M.A."/>
            <person name="Spackman E."/>
            <person name="Goraichik I."/>
            <person name="Dimitrov K.M."/>
            <person name="Suarez D.L."/>
            <person name="Swayne D.E."/>
        </authorList>
    </citation>
    <scope>NUCLEOTIDE SEQUENCE [LARGE SCALE GENOMIC DNA]</scope>
    <source>
        <strain evidence="11 12">CECT 8620</strain>
    </source>
</reference>
<keyword evidence="3 9" id="KW-0547">Nucleotide-binding</keyword>
<feature type="binding site" evidence="9">
    <location>
        <position position="235"/>
    </location>
    <ligand>
        <name>K(+)</name>
        <dbReference type="ChEBI" id="CHEBI:29103"/>
    </ligand>
</feature>
<evidence type="ECO:0000256" key="4">
    <source>
        <dbReference type="ARBA" id="ARBA00022777"/>
    </source>
</evidence>
<keyword evidence="5 9" id="KW-0067">ATP-binding</keyword>
<dbReference type="GO" id="GO:0046872">
    <property type="term" value="F:metal ion binding"/>
    <property type="evidence" value="ECO:0007669"/>
    <property type="project" value="UniProtKB-KW"/>
</dbReference>
<name>A0A1Y5R852_9RHOB</name>
<dbReference type="EC" id="2.7.1.15" evidence="9"/>
<organism evidence="11 12">
    <name type="scientific">Aquimixticola soesokkakensis</name>
    <dbReference type="NCBI Taxonomy" id="1519096"/>
    <lineage>
        <taxon>Bacteria</taxon>
        <taxon>Pseudomonadati</taxon>
        <taxon>Pseudomonadota</taxon>
        <taxon>Alphaproteobacteria</taxon>
        <taxon>Rhodobacterales</taxon>
        <taxon>Paracoccaceae</taxon>
        <taxon>Aquimixticola</taxon>
    </lineage>
</organism>
<dbReference type="SUPFAM" id="SSF53613">
    <property type="entry name" value="Ribokinase-like"/>
    <property type="match status" value="1"/>
</dbReference>
<evidence type="ECO:0000256" key="9">
    <source>
        <dbReference type="HAMAP-Rule" id="MF_01987"/>
    </source>
</evidence>
<evidence type="ECO:0000256" key="7">
    <source>
        <dbReference type="ARBA" id="ARBA00022958"/>
    </source>
</evidence>
<dbReference type="InterPro" id="IPR029056">
    <property type="entry name" value="Ribokinase-like"/>
</dbReference>
<evidence type="ECO:0000313" key="12">
    <source>
        <dbReference type="Proteomes" id="UP000193862"/>
    </source>
</evidence>
<evidence type="ECO:0000256" key="8">
    <source>
        <dbReference type="ARBA" id="ARBA00023277"/>
    </source>
</evidence>
<feature type="binding site" evidence="9">
    <location>
        <position position="136"/>
    </location>
    <ligand>
        <name>substrate</name>
    </ligand>
</feature>
<proteinExistence type="inferred from homology"/>
<keyword evidence="6 9" id="KW-0460">Magnesium</keyword>
<dbReference type="GO" id="GO:0005524">
    <property type="term" value="F:ATP binding"/>
    <property type="evidence" value="ECO:0007669"/>
    <property type="project" value="UniProtKB-UniRule"/>
</dbReference>
<feature type="binding site" evidence="9">
    <location>
        <begin position="238"/>
        <end position="239"/>
    </location>
    <ligand>
        <name>ATP</name>
        <dbReference type="ChEBI" id="CHEBI:30616"/>
    </ligand>
</feature>
<dbReference type="InterPro" id="IPR011611">
    <property type="entry name" value="PfkB_dom"/>
</dbReference>
<dbReference type="AlphaFoldDB" id="A0A1Y5R852"/>
<keyword evidence="12" id="KW-1185">Reference proteome</keyword>
<feature type="domain" description="Carbohydrate kinase PfkB" evidence="10">
    <location>
        <begin position="6"/>
        <end position="281"/>
    </location>
</feature>
<accession>A0A1Y5R852</accession>
<comment type="subunit">
    <text evidence="9">Homodimer.</text>
</comment>
<comment type="catalytic activity">
    <reaction evidence="9">
        <text>D-ribose + ATP = D-ribose 5-phosphate + ADP + H(+)</text>
        <dbReference type="Rhea" id="RHEA:13697"/>
        <dbReference type="ChEBI" id="CHEBI:15378"/>
        <dbReference type="ChEBI" id="CHEBI:30616"/>
        <dbReference type="ChEBI" id="CHEBI:47013"/>
        <dbReference type="ChEBI" id="CHEBI:78346"/>
        <dbReference type="ChEBI" id="CHEBI:456216"/>
        <dbReference type="EC" id="2.7.1.15"/>
    </reaction>
</comment>
<keyword evidence="1 9" id="KW-0808">Transferase</keyword>
<dbReference type="InterPro" id="IPR011877">
    <property type="entry name" value="Ribokinase"/>
</dbReference>
<dbReference type="PRINTS" id="PR00990">
    <property type="entry name" value="RIBOKINASE"/>
</dbReference>
<dbReference type="PANTHER" id="PTHR10584">
    <property type="entry name" value="SUGAR KINASE"/>
    <property type="match status" value="1"/>
</dbReference>